<dbReference type="GO" id="GO:0008250">
    <property type="term" value="C:oligosaccharyltransferase complex"/>
    <property type="evidence" value="ECO:0007669"/>
    <property type="project" value="InterPro"/>
</dbReference>
<keyword evidence="10" id="KW-0808">Transferase</keyword>
<proteinExistence type="inferred from homology"/>
<evidence type="ECO:0000256" key="7">
    <source>
        <dbReference type="ARBA" id="ARBA00023136"/>
    </source>
</evidence>
<feature type="transmembrane region" description="Helical" evidence="8">
    <location>
        <begin position="76"/>
        <end position="94"/>
    </location>
</feature>
<comment type="caution">
    <text evidence="10">The sequence shown here is derived from an EMBL/GenBank/DDBJ whole genome shotgun (WGS) entry which is preliminary data.</text>
</comment>
<evidence type="ECO:0000256" key="9">
    <source>
        <dbReference type="SAM" id="MobiDB-lite"/>
    </source>
</evidence>
<evidence type="ECO:0000256" key="1">
    <source>
        <dbReference type="ARBA" id="ARBA00004477"/>
    </source>
</evidence>
<evidence type="ECO:0000256" key="6">
    <source>
        <dbReference type="ARBA" id="ARBA00022989"/>
    </source>
</evidence>
<comment type="subunit">
    <text evidence="8">Component of the oligosaccharyltransferase (OST) complex.</text>
</comment>
<comment type="pathway">
    <text evidence="2 8">Protein modification; protein glycosylation.</text>
</comment>
<protein>
    <recommendedName>
        <fullName evidence="8">Dolichyl-diphosphooligosaccharide--protein glycosyltransferase subunit OST2</fullName>
        <shortName evidence="8">Oligosaccharyl transferase subunit OST2</shortName>
    </recommendedName>
</protein>
<evidence type="ECO:0000313" key="11">
    <source>
        <dbReference type="Proteomes" id="UP000266188"/>
    </source>
</evidence>
<evidence type="ECO:0000256" key="2">
    <source>
        <dbReference type="ARBA" id="ARBA00004922"/>
    </source>
</evidence>
<comment type="function">
    <text evidence="8">Subunit of the oligosaccharyl transferase (OST) complex that catalyzes the initial transfer of a defined glycan (Glc(3)Man(9)GlcNAc(2) in eukaryotes) from the lipid carrier dolichol-pyrophosphate to an asparagine residue within an Asn-X-Ser/Thr consensus motif in nascent polypeptide chains, the first step in protein N-glycosylation. N-glycosylation occurs cotranslationally and the complex associates with the Sec61 complex at the channel-forming translocon complex that mediates protein translocation across the endoplasmic reticulum (ER). All subunits are required for a maximal enzyme activity.</text>
</comment>
<dbReference type="Proteomes" id="UP000266188">
    <property type="component" value="Unassembled WGS sequence"/>
</dbReference>
<dbReference type="OrthoDB" id="445566at2759"/>
<accession>A0A3A2ZIK5</accession>
<feature type="transmembrane region" description="Helical" evidence="8">
    <location>
        <begin position="50"/>
        <end position="70"/>
    </location>
</feature>
<reference evidence="11" key="1">
    <citation type="submission" date="2017-02" db="EMBL/GenBank/DDBJ databases">
        <authorList>
            <person name="Tafer H."/>
            <person name="Lopandic K."/>
        </authorList>
    </citation>
    <scope>NUCLEOTIDE SEQUENCE [LARGE SCALE GENOMIC DNA]</scope>
    <source>
        <strain evidence="11">CBS 366.77</strain>
    </source>
</reference>
<evidence type="ECO:0000256" key="3">
    <source>
        <dbReference type="ARBA" id="ARBA00009386"/>
    </source>
</evidence>
<name>A0A3A2ZIK5_9EURO</name>
<dbReference type="PANTHER" id="PTHR10705:SF0">
    <property type="entry name" value="DOLICHYL-DIPHOSPHOOLIGOSACCHARIDE--PROTEIN GLYCOSYLTRANSFERASE SUBUNIT DAD1"/>
    <property type="match status" value="1"/>
</dbReference>
<comment type="similarity">
    <text evidence="3 8">Belongs to the DAD/OST2 family.</text>
</comment>
<sequence length="130" mass="14038">MPPKRANQAASTLSSGPQTLKTNSSLFEIAQYVWNQYITTTPQRTMLLDLFMAFLIVVAAVQFVYCVVAGNFPFNAFLSGFCAAIGQFVLTASLRMQTSGSTGNKNSKGKNARFEGVDGESSGKGISHER</sequence>
<organism evidence="10 11">
    <name type="scientific">Aspergillus sclerotialis</name>
    <dbReference type="NCBI Taxonomy" id="2070753"/>
    <lineage>
        <taxon>Eukaryota</taxon>
        <taxon>Fungi</taxon>
        <taxon>Dikarya</taxon>
        <taxon>Ascomycota</taxon>
        <taxon>Pezizomycotina</taxon>
        <taxon>Eurotiomycetes</taxon>
        <taxon>Eurotiomycetidae</taxon>
        <taxon>Eurotiales</taxon>
        <taxon>Aspergillaceae</taxon>
        <taxon>Aspergillus</taxon>
        <taxon>Aspergillus subgen. Polypaecilum</taxon>
    </lineage>
</organism>
<evidence type="ECO:0000256" key="8">
    <source>
        <dbReference type="RuleBase" id="RU361136"/>
    </source>
</evidence>
<dbReference type="GO" id="GO:0016740">
    <property type="term" value="F:transferase activity"/>
    <property type="evidence" value="ECO:0007669"/>
    <property type="project" value="UniProtKB-KW"/>
</dbReference>
<keyword evidence="6 8" id="KW-1133">Transmembrane helix</keyword>
<dbReference type="UniPathway" id="UPA00378"/>
<evidence type="ECO:0000313" key="10">
    <source>
        <dbReference type="EMBL" id="RJE21237.1"/>
    </source>
</evidence>
<keyword evidence="11" id="KW-1185">Reference proteome</keyword>
<evidence type="ECO:0000256" key="4">
    <source>
        <dbReference type="ARBA" id="ARBA00022692"/>
    </source>
</evidence>
<gene>
    <name evidence="10" type="ORF">PHISCL_06419</name>
</gene>
<dbReference type="EMBL" id="MVGC01000242">
    <property type="protein sequence ID" value="RJE21237.1"/>
    <property type="molecule type" value="Genomic_DNA"/>
</dbReference>
<dbReference type="PANTHER" id="PTHR10705">
    <property type="entry name" value="DOLICHYL-DIPHOSPHOOLIGOSACCHARIDE--PROTEIN GLYCOSYLTRANSFERASE SUBUNIT DAD1"/>
    <property type="match status" value="1"/>
</dbReference>
<keyword evidence="7 8" id="KW-0472">Membrane</keyword>
<comment type="caution">
    <text evidence="8">Lacks conserved residue(s) required for the propagation of feature annotation.</text>
</comment>
<comment type="subcellular location">
    <subcellularLocation>
        <location evidence="1 8">Endoplasmic reticulum membrane</location>
        <topology evidence="1 8">Multi-pass membrane protein</topology>
    </subcellularLocation>
</comment>
<dbReference type="STRING" id="2070753.A0A3A2ZIK5"/>
<keyword evidence="5 8" id="KW-0256">Endoplasmic reticulum</keyword>
<feature type="region of interest" description="Disordered" evidence="9">
    <location>
        <begin position="98"/>
        <end position="130"/>
    </location>
</feature>
<dbReference type="InterPro" id="IPR003038">
    <property type="entry name" value="DAD/Ost2"/>
</dbReference>
<keyword evidence="4 8" id="KW-0812">Transmembrane</keyword>
<dbReference type="AlphaFoldDB" id="A0A3A2ZIK5"/>
<dbReference type="GO" id="GO:0006487">
    <property type="term" value="P:protein N-linked glycosylation"/>
    <property type="evidence" value="ECO:0007669"/>
    <property type="project" value="TreeGrafter"/>
</dbReference>
<dbReference type="Pfam" id="PF02109">
    <property type="entry name" value="DAD"/>
    <property type="match status" value="1"/>
</dbReference>
<evidence type="ECO:0000256" key="5">
    <source>
        <dbReference type="ARBA" id="ARBA00022824"/>
    </source>
</evidence>